<feature type="domain" description="HemY N-terminal" evidence="7">
    <location>
        <begin position="21"/>
        <end position="82"/>
    </location>
</feature>
<reference evidence="8 9" key="1">
    <citation type="submission" date="2018-12" db="EMBL/GenBank/DDBJ databases">
        <authorList>
            <consortium name="Pathogen Informatics"/>
        </authorList>
    </citation>
    <scope>NUCLEOTIDE SEQUENCE [LARGE SCALE GENOMIC DNA]</scope>
    <source>
        <strain evidence="8 9">NCTC9695</strain>
    </source>
</reference>
<feature type="region of interest" description="Disordered" evidence="5">
    <location>
        <begin position="87"/>
        <end position="107"/>
    </location>
</feature>
<evidence type="ECO:0000256" key="1">
    <source>
        <dbReference type="ARBA" id="ARBA00004370"/>
    </source>
</evidence>
<protein>
    <submittedName>
        <fullName evidence="8">Uncharacterized enzyme of heme biosynthesis</fullName>
    </submittedName>
</protein>
<keyword evidence="3 6" id="KW-1133">Transmembrane helix</keyword>
<dbReference type="GO" id="GO:0016020">
    <property type="term" value="C:membrane"/>
    <property type="evidence" value="ECO:0007669"/>
    <property type="project" value="UniProtKB-SubCell"/>
</dbReference>
<evidence type="ECO:0000256" key="5">
    <source>
        <dbReference type="SAM" id="MobiDB-lite"/>
    </source>
</evidence>
<feature type="transmembrane region" description="Helical" evidence="6">
    <location>
        <begin position="36"/>
        <end position="61"/>
    </location>
</feature>
<evidence type="ECO:0000313" key="9">
    <source>
        <dbReference type="Proteomes" id="UP000275777"/>
    </source>
</evidence>
<evidence type="ECO:0000256" key="6">
    <source>
        <dbReference type="SAM" id="Phobius"/>
    </source>
</evidence>
<dbReference type="EMBL" id="LR134182">
    <property type="protein sequence ID" value="VEB39670.1"/>
    <property type="molecule type" value="Genomic_DNA"/>
</dbReference>
<dbReference type="InterPro" id="IPR010817">
    <property type="entry name" value="HemY_N"/>
</dbReference>
<proteinExistence type="predicted"/>
<evidence type="ECO:0000256" key="4">
    <source>
        <dbReference type="ARBA" id="ARBA00023136"/>
    </source>
</evidence>
<keyword evidence="2 6" id="KW-0812">Transmembrane</keyword>
<evidence type="ECO:0000256" key="3">
    <source>
        <dbReference type="ARBA" id="ARBA00022989"/>
    </source>
</evidence>
<accession>A0A447T427</accession>
<gene>
    <name evidence="8" type="ORF">NCTC9695_00054</name>
</gene>
<dbReference type="Proteomes" id="UP000275777">
    <property type="component" value="Chromosome"/>
</dbReference>
<dbReference type="Pfam" id="PF07219">
    <property type="entry name" value="HemY_N"/>
    <property type="match status" value="1"/>
</dbReference>
<name>A0A447T427_CHRVL</name>
<feature type="transmembrane region" description="Helical" evidence="6">
    <location>
        <begin position="12"/>
        <end position="30"/>
    </location>
</feature>
<comment type="subcellular location">
    <subcellularLocation>
        <location evidence="1">Membrane</location>
    </subcellularLocation>
</comment>
<organism evidence="8 9">
    <name type="scientific">Chromobacterium violaceum</name>
    <dbReference type="NCBI Taxonomy" id="536"/>
    <lineage>
        <taxon>Bacteria</taxon>
        <taxon>Pseudomonadati</taxon>
        <taxon>Pseudomonadota</taxon>
        <taxon>Betaproteobacteria</taxon>
        <taxon>Neisseriales</taxon>
        <taxon>Chromobacteriaceae</taxon>
        <taxon>Chromobacterium</taxon>
    </lineage>
</organism>
<sequence length="107" mass="11819">MDNRPVRLGRAGGLASTLNTGYAILFLPPYRMEVSFNLMIVLVVALIVVTHIVLRLIALAADLPRQVQRFQRQKKLKAAATRCARPASPFSRALPEGRARGRQIAGR</sequence>
<dbReference type="AlphaFoldDB" id="A0A447T427"/>
<evidence type="ECO:0000313" key="8">
    <source>
        <dbReference type="EMBL" id="VEB39670.1"/>
    </source>
</evidence>
<keyword evidence="4 6" id="KW-0472">Membrane</keyword>
<evidence type="ECO:0000259" key="7">
    <source>
        <dbReference type="Pfam" id="PF07219"/>
    </source>
</evidence>
<evidence type="ECO:0000256" key="2">
    <source>
        <dbReference type="ARBA" id="ARBA00022692"/>
    </source>
</evidence>